<dbReference type="Gene3D" id="1.10.510.10">
    <property type="entry name" value="Transferase(Phosphotransferase) domain 1"/>
    <property type="match status" value="1"/>
</dbReference>
<feature type="domain" description="RIO kinase" evidence="13">
    <location>
        <begin position="17"/>
        <end position="267"/>
    </location>
</feature>
<dbReference type="Pfam" id="PF01163">
    <property type="entry name" value="RIO1"/>
    <property type="match status" value="1"/>
</dbReference>
<evidence type="ECO:0000256" key="2">
    <source>
        <dbReference type="ARBA" id="ARBA00012513"/>
    </source>
</evidence>
<sequence length="270" mass="29533">MTTDSTTHLPDPDDLGPDRRWSTWDETLPTQRGPEPRPTWVVTAAAAVDTELGVVKSGKEADLHLLERAVPAGPASLLAAKRYRDSSRTDFHRSATYEEGRRLRRSRDTRAVARKSAYGRAVAASHWAAAEFVALSRAWSAGVPVPYPVQILGTEILMEFVGEGRTAAPRLAQTRLRGAELGDALAQVEEILVALARAGYAHGDLSAYNLLVHDGRVVVIDLPQLVDVAANPQGFDLLHRDVVNVATWFSRRGLAVDGDELYARLLGELW</sequence>
<evidence type="ECO:0000313" key="14">
    <source>
        <dbReference type="EMBL" id="MDT9593948.1"/>
    </source>
</evidence>
<protein>
    <recommendedName>
        <fullName evidence="2">non-specific serine/threonine protein kinase</fullName>
        <ecNumber evidence="2">2.7.11.1</ecNumber>
    </recommendedName>
</protein>
<keyword evidence="3" id="KW-0723">Serine/threonine-protein kinase</keyword>
<dbReference type="InterPro" id="IPR018934">
    <property type="entry name" value="RIO_dom"/>
</dbReference>
<dbReference type="Gene3D" id="3.30.200.20">
    <property type="entry name" value="Phosphorylase Kinase, domain 1"/>
    <property type="match status" value="1"/>
</dbReference>
<evidence type="ECO:0000256" key="5">
    <source>
        <dbReference type="ARBA" id="ARBA00022723"/>
    </source>
</evidence>
<dbReference type="EC" id="2.7.11.1" evidence="2"/>
<keyword evidence="4" id="KW-0808">Transferase</keyword>
<evidence type="ECO:0000256" key="7">
    <source>
        <dbReference type="ARBA" id="ARBA00022777"/>
    </source>
</evidence>
<keyword evidence="8" id="KW-0067">ATP-binding</keyword>
<evidence type="ECO:0000256" key="12">
    <source>
        <dbReference type="SAM" id="MobiDB-lite"/>
    </source>
</evidence>
<dbReference type="InterPro" id="IPR011009">
    <property type="entry name" value="Kinase-like_dom_sf"/>
</dbReference>
<keyword evidence="7" id="KW-0418">Kinase</keyword>
<name>A0ABU3PXI5_9ACTN</name>
<comment type="similarity">
    <text evidence="1">Belongs to the protein kinase superfamily. RIO-type Ser/Thr kinase family.</text>
</comment>
<reference evidence="14 15" key="1">
    <citation type="submission" date="2023-08" db="EMBL/GenBank/DDBJ databases">
        <title>Nocardioides seae sp. nov., a bacterium isolated from a soil.</title>
        <authorList>
            <person name="Wang X."/>
        </authorList>
    </citation>
    <scope>NUCLEOTIDE SEQUENCE [LARGE SCALE GENOMIC DNA]</scope>
    <source>
        <strain evidence="14 15">YZH12</strain>
    </source>
</reference>
<keyword evidence="6" id="KW-0547">Nucleotide-binding</keyword>
<dbReference type="Proteomes" id="UP001268542">
    <property type="component" value="Unassembled WGS sequence"/>
</dbReference>
<evidence type="ECO:0000256" key="4">
    <source>
        <dbReference type="ARBA" id="ARBA00022679"/>
    </source>
</evidence>
<evidence type="ECO:0000256" key="3">
    <source>
        <dbReference type="ARBA" id="ARBA00022527"/>
    </source>
</evidence>
<dbReference type="InterPro" id="IPR051272">
    <property type="entry name" value="RIO-type_Ser/Thr_kinase"/>
</dbReference>
<keyword evidence="5" id="KW-0479">Metal-binding</keyword>
<keyword evidence="15" id="KW-1185">Reference proteome</keyword>
<dbReference type="SMART" id="SM00090">
    <property type="entry name" value="RIO"/>
    <property type="match status" value="1"/>
</dbReference>
<comment type="caution">
    <text evidence="14">The sequence shown here is derived from an EMBL/GenBank/DDBJ whole genome shotgun (WGS) entry which is preliminary data.</text>
</comment>
<evidence type="ECO:0000256" key="11">
    <source>
        <dbReference type="ARBA" id="ARBA00048679"/>
    </source>
</evidence>
<feature type="region of interest" description="Disordered" evidence="12">
    <location>
        <begin position="1"/>
        <end position="38"/>
    </location>
</feature>
<dbReference type="PANTHER" id="PTHR45723">
    <property type="entry name" value="SERINE/THREONINE-PROTEIN KINASE RIO1"/>
    <property type="match status" value="1"/>
</dbReference>
<comment type="catalytic activity">
    <reaction evidence="10">
        <text>L-threonyl-[protein] + ATP = O-phospho-L-threonyl-[protein] + ADP + H(+)</text>
        <dbReference type="Rhea" id="RHEA:46608"/>
        <dbReference type="Rhea" id="RHEA-COMP:11060"/>
        <dbReference type="Rhea" id="RHEA-COMP:11605"/>
        <dbReference type="ChEBI" id="CHEBI:15378"/>
        <dbReference type="ChEBI" id="CHEBI:30013"/>
        <dbReference type="ChEBI" id="CHEBI:30616"/>
        <dbReference type="ChEBI" id="CHEBI:61977"/>
        <dbReference type="ChEBI" id="CHEBI:456216"/>
        <dbReference type="EC" id="2.7.11.1"/>
    </reaction>
</comment>
<evidence type="ECO:0000313" key="15">
    <source>
        <dbReference type="Proteomes" id="UP001268542"/>
    </source>
</evidence>
<evidence type="ECO:0000256" key="9">
    <source>
        <dbReference type="ARBA" id="ARBA00022842"/>
    </source>
</evidence>
<evidence type="ECO:0000256" key="8">
    <source>
        <dbReference type="ARBA" id="ARBA00022840"/>
    </source>
</evidence>
<dbReference type="SUPFAM" id="SSF56112">
    <property type="entry name" value="Protein kinase-like (PK-like)"/>
    <property type="match status" value="1"/>
</dbReference>
<evidence type="ECO:0000256" key="1">
    <source>
        <dbReference type="ARBA" id="ARBA00009196"/>
    </source>
</evidence>
<evidence type="ECO:0000259" key="13">
    <source>
        <dbReference type="SMART" id="SM00090"/>
    </source>
</evidence>
<accession>A0ABU3PXI5</accession>
<dbReference type="RefSeq" id="WP_315733434.1">
    <property type="nucleotide sequence ID" value="NZ_JAVYII010000005.1"/>
</dbReference>
<keyword evidence="9" id="KW-0460">Magnesium</keyword>
<gene>
    <name evidence="14" type="ORF">RDV89_12775</name>
</gene>
<organism evidence="14 15">
    <name type="scientific">Nocardioides imazamoxiresistens</name>
    <dbReference type="NCBI Taxonomy" id="3231893"/>
    <lineage>
        <taxon>Bacteria</taxon>
        <taxon>Bacillati</taxon>
        <taxon>Actinomycetota</taxon>
        <taxon>Actinomycetes</taxon>
        <taxon>Propionibacteriales</taxon>
        <taxon>Nocardioidaceae</taxon>
        <taxon>Nocardioides</taxon>
    </lineage>
</organism>
<comment type="catalytic activity">
    <reaction evidence="11">
        <text>L-seryl-[protein] + ATP = O-phospho-L-seryl-[protein] + ADP + H(+)</text>
        <dbReference type="Rhea" id="RHEA:17989"/>
        <dbReference type="Rhea" id="RHEA-COMP:9863"/>
        <dbReference type="Rhea" id="RHEA-COMP:11604"/>
        <dbReference type="ChEBI" id="CHEBI:15378"/>
        <dbReference type="ChEBI" id="CHEBI:29999"/>
        <dbReference type="ChEBI" id="CHEBI:30616"/>
        <dbReference type="ChEBI" id="CHEBI:83421"/>
        <dbReference type="ChEBI" id="CHEBI:456216"/>
        <dbReference type="EC" id="2.7.11.1"/>
    </reaction>
</comment>
<evidence type="ECO:0000256" key="6">
    <source>
        <dbReference type="ARBA" id="ARBA00022741"/>
    </source>
</evidence>
<proteinExistence type="inferred from homology"/>
<evidence type="ECO:0000256" key="10">
    <source>
        <dbReference type="ARBA" id="ARBA00047899"/>
    </source>
</evidence>
<dbReference type="InterPro" id="IPR000687">
    <property type="entry name" value="RIO_kinase"/>
</dbReference>
<dbReference type="EMBL" id="JAVYII010000005">
    <property type="protein sequence ID" value="MDT9593948.1"/>
    <property type="molecule type" value="Genomic_DNA"/>
</dbReference>